<feature type="transmembrane region" description="Helical" evidence="1">
    <location>
        <begin position="12"/>
        <end position="31"/>
    </location>
</feature>
<keyword evidence="4" id="KW-1185">Reference proteome</keyword>
<dbReference type="InterPro" id="IPR009936">
    <property type="entry name" value="DUF1468"/>
</dbReference>
<feature type="transmembrane region" description="Helical" evidence="1">
    <location>
        <begin position="43"/>
        <end position="64"/>
    </location>
</feature>
<name>A0A418SN26_9RHOB</name>
<comment type="caution">
    <text evidence="3">The sequence shown here is derived from an EMBL/GenBank/DDBJ whole genome shotgun (WGS) entry which is preliminary data.</text>
</comment>
<keyword evidence="1" id="KW-0812">Transmembrane</keyword>
<dbReference type="RefSeq" id="WP_119751595.1">
    <property type="nucleotide sequence ID" value="NZ_QZCG01000016.1"/>
</dbReference>
<keyword evidence="1" id="KW-1133">Transmembrane helix</keyword>
<feature type="transmembrane region" description="Helical" evidence="1">
    <location>
        <begin position="95"/>
        <end position="123"/>
    </location>
</feature>
<dbReference type="Pfam" id="PF07331">
    <property type="entry name" value="TctB"/>
    <property type="match status" value="1"/>
</dbReference>
<dbReference type="Proteomes" id="UP000284202">
    <property type="component" value="Unassembled WGS sequence"/>
</dbReference>
<gene>
    <name evidence="3" type="ORF">D3P04_19710</name>
</gene>
<dbReference type="EMBL" id="QZCG01000016">
    <property type="protein sequence ID" value="RJE82366.1"/>
    <property type="molecule type" value="Genomic_DNA"/>
</dbReference>
<sequence length="168" mass="17959">MHLEIHSRQDFWSGIMFVGFGVVFSRIAIEYDMGRLSAMGPGWFPFALGSLLTVIGGSLVVTAIRWNAHKRSAASALYEMGEDELPPVGWRGLSLVLTAIAVFAAGLPHLGVLLAVFIMVIIAGTASTELRTVELLMTAIALSALCYGLFVRGLGVPLPVWPTFVIGG</sequence>
<dbReference type="OrthoDB" id="5186924at2"/>
<evidence type="ECO:0000259" key="2">
    <source>
        <dbReference type="Pfam" id="PF07331"/>
    </source>
</evidence>
<evidence type="ECO:0000313" key="3">
    <source>
        <dbReference type="EMBL" id="RJE82366.1"/>
    </source>
</evidence>
<feature type="domain" description="DUF1468" evidence="2">
    <location>
        <begin position="12"/>
        <end position="159"/>
    </location>
</feature>
<reference evidence="4" key="1">
    <citation type="submission" date="2018-09" db="EMBL/GenBank/DDBJ databases">
        <title>Acidovorax cavernicola nov. sp. isolated from Gruta de las Maravillas (Aracena, Spain).</title>
        <authorList>
            <person name="Jurado V."/>
            <person name="Gutierrez-Patricio S."/>
            <person name="Gonzalez-Pimentel J.L."/>
            <person name="Miller A.Z."/>
            <person name="Laiz L."/>
            <person name="Saiz-Jimenez C."/>
        </authorList>
    </citation>
    <scope>NUCLEOTIDE SEQUENCE [LARGE SCALE GENOMIC DNA]</scope>
    <source>
        <strain evidence="4">1011MAR3C25</strain>
    </source>
</reference>
<evidence type="ECO:0000313" key="4">
    <source>
        <dbReference type="Proteomes" id="UP000284202"/>
    </source>
</evidence>
<proteinExistence type="predicted"/>
<protein>
    <submittedName>
        <fullName evidence="3">Tripartite tricarboxylate transporter TctB family protein</fullName>
    </submittedName>
</protein>
<keyword evidence="1" id="KW-0472">Membrane</keyword>
<evidence type="ECO:0000256" key="1">
    <source>
        <dbReference type="SAM" id="Phobius"/>
    </source>
</evidence>
<organism evidence="3 4">
    <name type="scientific">Paracoccus onubensis</name>
    <dbReference type="NCBI Taxonomy" id="1675788"/>
    <lineage>
        <taxon>Bacteria</taxon>
        <taxon>Pseudomonadati</taxon>
        <taxon>Pseudomonadota</taxon>
        <taxon>Alphaproteobacteria</taxon>
        <taxon>Rhodobacterales</taxon>
        <taxon>Paracoccaceae</taxon>
        <taxon>Paracoccus</taxon>
    </lineage>
</organism>
<accession>A0A418SN26</accession>
<feature type="transmembrane region" description="Helical" evidence="1">
    <location>
        <begin position="135"/>
        <end position="155"/>
    </location>
</feature>
<dbReference type="AlphaFoldDB" id="A0A418SN26"/>